<proteinExistence type="inferred from homology"/>
<dbReference type="CDD" id="cd08946">
    <property type="entry name" value="SDR_e"/>
    <property type="match status" value="1"/>
</dbReference>
<evidence type="ECO:0000256" key="1">
    <source>
        <dbReference type="ARBA" id="ARBA00007637"/>
    </source>
</evidence>
<gene>
    <name evidence="3" type="ORF">UFOPK3026_00581</name>
</gene>
<feature type="domain" description="NAD-dependent epimerase/dehydratase" evidence="2">
    <location>
        <begin position="4"/>
        <end position="224"/>
    </location>
</feature>
<dbReference type="AlphaFoldDB" id="A0A6J6Y0E0"/>
<sequence>MNLVLIGHRGYIGIGLNYYLQKNHNVIGWDKEEDIHKLTLDFLEKNKIDAIINLAVIDARGSLNYQINTVTEHVTVNGARHLANILSGSEISWFQLSTREVFGPVYGPDDVVLSDSGYRPKFLVSEDFPFAPTNFYGKSKLVAEFISESHEKTNIIRLTTGYTDFDNPIGGWIKGLVNGVVNNGEVTLARGGLQFRDPLHTDDLGRLIEKLFENKIYGQKINAGGGPENLLSLNEFVKLVDPKVKVISADGGDYGFAFEISKAFKLVGWKPQVLLRDKVPVISENIRTGNTGIA</sequence>
<evidence type="ECO:0000259" key="2">
    <source>
        <dbReference type="Pfam" id="PF01370"/>
    </source>
</evidence>
<dbReference type="InterPro" id="IPR001509">
    <property type="entry name" value="Epimerase_deHydtase"/>
</dbReference>
<evidence type="ECO:0000313" key="3">
    <source>
        <dbReference type="EMBL" id="CAB4801503.1"/>
    </source>
</evidence>
<protein>
    <submittedName>
        <fullName evidence="3">Unannotated protein</fullName>
    </submittedName>
</protein>
<name>A0A6J6Y0E0_9ZZZZ</name>
<dbReference type="InterPro" id="IPR036291">
    <property type="entry name" value="NAD(P)-bd_dom_sf"/>
</dbReference>
<dbReference type="PANTHER" id="PTHR43000">
    <property type="entry name" value="DTDP-D-GLUCOSE 4,6-DEHYDRATASE-RELATED"/>
    <property type="match status" value="1"/>
</dbReference>
<dbReference type="Pfam" id="PF01370">
    <property type="entry name" value="Epimerase"/>
    <property type="match status" value="1"/>
</dbReference>
<reference evidence="3" key="1">
    <citation type="submission" date="2020-05" db="EMBL/GenBank/DDBJ databases">
        <authorList>
            <person name="Chiriac C."/>
            <person name="Salcher M."/>
            <person name="Ghai R."/>
            <person name="Kavagutti S V."/>
        </authorList>
    </citation>
    <scope>NUCLEOTIDE SEQUENCE</scope>
</reference>
<organism evidence="3">
    <name type="scientific">freshwater metagenome</name>
    <dbReference type="NCBI Taxonomy" id="449393"/>
    <lineage>
        <taxon>unclassified sequences</taxon>
        <taxon>metagenomes</taxon>
        <taxon>ecological metagenomes</taxon>
    </lineage>
</organism>
<comment type="similarity">
    <text evidence="1">Belongs to the NAD(P)-dependent epimerase/dehydratase family.</text>
</comment>
<dbReference type="EMBL" id="CAFAAP010000070">
    <property type="protein sequence ID" value="CAB4801503.1"/>
    <property type="molecule type" value="Genomic_DNA"/>
</dbReference>
<dbReference type="SUPFAM" id="SSF51735">
    <property type="entry name" value="NAD(P)-binding Rossmann-fold domains"/>
    <property type="match status" value="1"/>
</dbReference>
<accession>A0A6J6Y0E0</accession>
<dbReference type="Gene3D" id="3.40.50.720">
    <property type="entry name" value="NAD(P)-binding Rossmann-like Domain"/>
    <property type="match status" value="1"/>
</dbReference>